<keyword evidence="1" id="KW-0812">Transmembrane</keyword>
<keyword evidence="1" id="KW-1133">Transmembrane helix</keyword>
<gene>
    <name evidence="2" type="ORF">O3G_MSEX014965</name>
</gene>
<sequence>MLLRGRQYDGGLDSTSLRSLSTSGCCGSSTALLSARCCSSNSDSLSCRPCCRYRLNPLEMRLMAQAHHNTAQYAHGSPGHLSSNFSHFFSSFFSVLAPGGDFPPILRIMLLMCRGMLVILYVSSFRIHGTRSQYHYRI</sequence>
<accession>A0A921ZVG7</accession>
<dbReference type="EMBL" id="JH669383">
    <property type="protein sequence ID" value="KAG6465150.1"/>
    <property type="molecule type" value="Genomic_DNA"/>
</dbReference>
<reference evidence="2" key="2">
    <citation type="submission" date="2020-12" db="EMBL/GenBank/DDBJ databases">
        <authorList>
            <person name="Kanost M."/>
        </authorList>
    </citation>
    <scope>NUCLEOTIDE SEQUENCE</scope>
</reference>
<comment type="caution">
    <text evidence="2">The sequence shown here is derived from an EMBL/GenBank/DDBJ whole genome shotgun (WGS) entry which is preliminary data.</text>
</comment>
<dbReference type="AlphaFoldDB" id="A0A921ZVG7"/>
<name>A0A921ZVG7_MANSE</name>
<dbReference type="Proteomes" id="UP000791440">
    <property type="component" value="Unassembled WGS sequence"/>
</dbReference>
<reference evidence="2" key="1">
    <citation type="journal article" date="2016" name="Insect Biochem. Mol. Biol.">
        <title>Multifaceted biological insights from a draft genome sequence of the tobacco hornworm moth, Manduca sexta.</title>
        <authorList>
            <person name="Kanost M.R."/>
            <person name="Arrese E.L."/>
            <person name="Cao X."/>
            <person name="Chen Y.R."/>
            <person name="Chellapilla S."/>
            <person name="Goldsmith M.R."/>
            <person name="Grosse-Wilde E."/>
            <person name="Heckel D.G."/>
            <person name="Herndon N."/>
            <person name="Jiang H."/>
            <person name="Papanicolaou A."/>
            <person name="Qu J."/>
            <person name="Soulages J.L."/>
            <person name="Vogel H."/>
            <person name="Walters J."/>
            <person name="Waterhouse R.M."/>
            <person name="Ahn S.J."/>
            <person name="Almeida F.C."/>
            <person name="An C."/>
            <person name="Aqrawi P."/>
            <person name="Bretschneider A."/>
            <person name="Bryant W.B."/>
            <person name="Bucks S."/>
            <person name="Chao H."/>
            <person name="Chevignon G."/>
            <person name="Christen J.M."/>
            <person name="Clarke D.F."/>
            <person name="Dittmer N.T."/>
            <person name="Ferguson L.C.F."/>
            <person name="Garavelou S."/>
            <person name="Gordon K.H.J."/>
            <person name="Gunaratna R.T."/>
            <person name="Han Y."/>
            <person name="Hauser F."/>
            <person name="He Y."/>
            <person name="Heidel-Fischer H."/>
            <person name="Hirsh A."/>
            <person name="Hu Y."/>
            <person name="Jiang H."/>
            <person name="Kalra D."/>
            <person name="Klinner C."/>
            <person name="Konig C."/>
            <person name="Kovar C."/>
            <person name="Kroll A.R."/>
            <person name="Kuwar S.S."/>
            <person name="Lee S.L."/>
            <person name="Lehman R."/>
            <person name="Li K."/>
            <person name="Li Z."/>
            <person name="Liang H."/>
            <person name="Lovelace S."/>
            <person name="Lu Z."/>
            <person name="Mansfield J.H."/>
            <person name="McCulloch K.J."/>
            <person name="Mathew T."/>
            <person name="Morton B."/>
            <person name="Muzny D.M."/>
            <person name="Neunemann D."/>
            <person name="Ongeri F."/>
            <person name="Pauchet Y."/>
            <person name="Pu L.L."/>
            <person name="Pyrousis I."/>
            <person name="Rao X.J."/>
            <person name="Redding A."/>
            <person name="Roesel C."/>
            <person name="Sanchez-Gracia A."/>
            <person name="Schaack S."/>
            <person name="Shukla A."/>
            <person name="Tetreau G."/>
            <person name="Wang Y."/>
            <person name="Xiong G.H."/>
            <person name="Traut W."/>
            <person name="Walsh T.K."/>
            <person name="Worley K.C."/>
            <person name="Wu D."/>
            <person name="Wu W."/>
            <person name="Wu Y.Q."/>
            <person name="Zhang X."/>
            <person name="Zou Z."/>
            <person name="Zucker H."/>
            <person name="Briscoe A.D."/>
            <person name="Burmester T."/>
            <person name="Clem R.J."/>
            <person name="Feyereisen R."/>
            <person name="Grimmelikhuijzen C.J.P."/>
            <person name="Hamodrakas S.J."/>
            <person name="Hansson B.S."/>
            <person name="Huguet E."/>
            <person name="Jermiin L.S."/>
            <person name="Lan Q."/>
            <person name="Lehman H.K."/>
            <person name="Lorenzen M."/>
            <person name="Merzendorfer H."/>
            <person name="Michalopoulos I."/>
            <person name="Morton D.B."/>
            <person name="Muthukrishnan S."/>
            <person name="Oakeshott J.G."/>
            <person name="Palmer W."/>
            <person name="Park Y."/>
            <person name="Passarelli A.L."/>
            <person name="Rozas J."/>
            <person name="Schwartz L.M."/>
            <person name="Smith W."/>
            <person name="Southgate A."/>
            <person name="Vilcinskas A."/>
            <person name="Vogt R."/>
            <person name="Wang P."/>
            <person name="Werren J."/>
            <person name="Yu X.Q."/>
            <person name="Zhou J.J."/>
            <person name="Brown S.J."/>
            <person name="Scherer S.E."/>
            <person name="Richards S."/>
            <person name="Blissard G.W."/>
        </authorList>
    </citation>
    <scope>NUCLEOTIDE SEQUENCE</scope>
</reference>
<evidence type="ECO:0000313" key="2">
    <source>
        <dbReference type="EMBL" id="KAG6465150.1"/>
    </source>
</evidence>
<evidence type="ECO:0000256" key="1">
    <source>
        <dbReference type="SAM" id="Phobius"/>
    </source>
</evidence>
<organism evidence="2 3">
    <name type="scientific">Manduca sexta</name>
    <name type="common">Tobacco hawkmoth</name>
    <name type="synonym">Tobacco hornworm</name>
    <dbReference type="NCBI Taxonomy" id="7130"/>
    <lineage>
        <taxon>Eukaryota</taxon>
        <taxon>Metazoa</taxon>
        <taxon>Ecdysozoa</taxon>
        <taxon>Arthropoda</taxon>
        <taxon>Hexapoda</taxon>
        <taxon>Insecta</taxon>
        <taxon>Pterygota</taxon>
        <taxon>Neoptera</taxon>
        <taxon>Endopterygota</taxon>
        <taxon>Lepidoptera</taxon>
        <taxon>Glossata</taxon>
        <taxon>Ditrysia</taxon>
        <taxon>Bombycoidea</taxon>
        <taxon>Sphingidae</taxon>
        <taxon>Sphinginae</taxon>
        <taxon>Sphingini</taxon>
        <taxon>Manduca</taxon>
    </lineage>
</organism>
<feature type="transmembrane region" description="Helical" evidence="1">
    <location>
        <begin position="105"/>
        <end position="127"/>
    </location>
</feature>
<proteinExistence type="predicted"/>
<keyword evidence="1" id="KW-0472">Membrane</keyword>
<evidence type="ECO:0000313" key="3">
    <source>
        <dbReference type="Proteomes" id="UP000791440"/>
    </source>
</evidence>
<keyword evidence="3" id="KW-1185">Reference proteome</keyword>
<protein>
    <submittedName>
        <fullName evidence="2">Uncharacterized protein</fullName>
    </submittedName>
</protein>